<name>A0A2N3NE91_9PEZI</name>
<feature type="region of interest" description="Disordered" evidence="4">
    <location>
        <begin position="72"/>
        <end position="125"/>
    </location>
</feature>
<proteinExistence type="inferred from homology"/>
<sequence>TIRLLHALSSSFDKKIHDDHSTGRLGCFESRVREVNREEATTETEERHRAFRLNLHTSGRVYGDYYNRDHSRYRNPSIRPIRPQCPPGSSCAPSPRVISPPYDQSPSPSPANPSSPSRNLPGPVLTASASSLRREPLYDIISNVDSTFVPSVPPESPLVDPHPTTGRRSPTQATLRVGWGGFEDSFTSRLNCVPFSSVEAISGESAQLIADPGRKLTRNNSAVLKNLSTRWTIAPRTVAGKDGAEVNLTIRFEFANPLYAAVSSAVSETVAAGMIEAFENHARKALDRDGTLRGPL</sequence>
<dbReference type="AlphaFoldDB" id="A0A2N3NE91"/>
<evidence type="ECO:0000256" key="4">
    <source>
        <dbReference type="SAM" id="MobiDB-lite"/>
    </source>
</evidence>
<gene>
    <name evidence="6" type="ORF">jhhlp_002512</name>
</gene>
<dbReference type="SUPFAM" id="SSF55961">
    <property type="entry name" value="Bet v1-like"/>
    <property type="match status" value="1"/>
</dbReference>
<protein>
    <recommendedName>
        <fullName evidence="5">Coenzyme Q-binding protein COQ10 START domain-containing protein</fullName>
    </recommendedName>
</protein>
<keyword evidence="7" id="KW-1185">Reference proteome</keyword>
<evidence type="ECO:0000256" key="3">
    <source>
        <dbReference type="ARBA" id="ARBA00024947"/>
    </source>
</evidence>
<evidence type="ECO:0000256" key="1">
    <source>
        <dbReference type="ARBA" id="ARBA00006885"/>
    </source>
</evidence>
<dbReference type="OrthoDB" id="292693at2759"/>
<dbReference type="GO" id="GO:0005739">
    <property type="term" value="C:mitochondrion"/>
    <property type="evidence" value="ECO:0007669"/>
    <property type="project" value="TreeGrafter"/>
</dbReference>
<comment type="function">
    <text evidence="3">Required for the function of coenzyme Q in the respiratory chain. May serve as a chaperone or may be involved in the transport of Q6 from its site of synthesis to the catalytic sites of the respiratory complexes.</text>
</comment>
<feature type="domain" description="Coenzyme Q-binding protein COQ10 START" evidence="5">
    <location>
        <begin position="164"/>
        <end position="279"/>
    </location>
</feature>
<dbReference type="InterPro" id="IPR044996">
    <property type="entry name" value="COQ10-like"/>
</dbReference>
<dbReference type="InParanoid" id="A0A2N3NE91"/>
<dbReference type="PANTHER" id="PTHR12901">
    <property type="entry name" value="SPERM PROTEIN HOMOLOG"/>
    <property type="match status" value="1"/>
</dbReference>
<comment type="similarity">
    <text evidence="1">Belongs to the COQ10 family.</text>
</comment>
<organism evidence="6 7">
    <name type="scientific">Lomentospora prolificans</name>
    <dbReference type="NCBI Taxonomy" id="41688"/>
    <lineage>
        <taxon>Eukaryota</taxon>
        <taxon>Fungi</taxon>
        <taxon>Dikarya</taxon>
        <taxon>Ascomycota</taxon>
        <taxon>Pezizomycotina</taxon>
        <taxon>Sordariomycetes</taxon>
        <taxon>Hypocreomycetidae</taxon>
        <taxon>Microascales</taxon>
        <taxon>Microascaceae</taxon>
        <taxon>Lomentospora</taxon>
    </lineage>
</organism>
<evidence type="ECO:0000256" key="2">
    <source>
        <dbReference type="ARBA" id="ARBA00011814"/>
    </source>
</evidence>
<dbReference type="GO" id="GO:0045333">
    <property type="term" value="P:cellular respiration"/>
    <property type="evidence" value="ECO:0007669"/>
    <property type="project" value="InterPro"/>
</dbReference>
<evidence type="ECO:0000313" key="6">
    <source>
        <dbReference type="EMBL" id="PKS10755.1"/>
    </source>
</evidence>
<feature type="non-terminal residue" evidence="6">
    <location>
        <position position="1"/>
    </location>
</feature>
<accession>A0A2N3NE91</accession>
<dbReference type="STRING" id="41688.A0A2N3NE91"/>
<evidence type="ECO:0000313" key="7">
    <source>
        <dbReference type="Proteomes" id="UP000233524"/>
    </source>
</evidence>
<feature type="region of interest" description="Disordered" evidence="4">
    <location>
        <begin position="153"/>
        <end position="172"/>
    </location>
</feature>
<evidence type="ECO:0000259" key="5">
    <source>
        <dbReference type="Pfam" id="PF03364"/>
    </source>
</evidence>
<dbReference type="InterPro" id="IPR005031">
    <property type="entry name" value="COQ10_START"/>
</dbReference>
<dbReference type="EMBL" id="NLAX01000008">
    <property type="protein sequence ID" value="PKS10755.1"/>
    <property type="molecule type" value="Genomic_DNA"/>
</dbReference>
<dbReference type="InterPro" id="IPR023393">
    <property type="entry name" value="START-like_dom_sf"/>
</dbReference>
<dbReference type="GO" id="GO:0048039">
    <property type="term" value="F:ubiquinone binding"/>
    <property type="evidence" value="ECO:0007669"/>
    <property type="project" value="InterPro"/>
</dbReference>
<dbReference type="Pfam" id="PF03364">
    <property type="entry name" value="Polyketide_cyc"/>
    <property type="match status" value="1"/>
</dbReference>
<comment type="subunit">
    <text evidence="2">Interacts with coenzyme Q.</text>
</comment>
<dbReference type="Proteomes" id="UP000233524">
    <property type="component" value="Unassembled WGS sequence"/>
</dbReference>
<dbReference type="Gene3D" id="3.30.530.20">
    <property type="match status" value="1"/>
</dbReference>
<reference evidence="6 7" key="1">
    <citation type="journal article" date="2017" name="G3 (Bethesda)">
        <title>First Draft Genome Sequence of the Pathogenic Fungus Lomentospora prolificans (Formerly Scedosporium prolificans).</title>
        <authorList>
            <person name="Luo R."/>
            <person name="Zimin A."/>
            <person name="Workman R."/>
            <person name="Fan Y."/>
            <person name="Pertea G."/>
            <person name="Grossman N."/>
            <person name="Wear M.P."/>
            <person name="Jia B."/>
            <person name="Miller H."/>
            <person name="Casadevall A."/>
            <person name="Timp W."/>
            <person name="Zhang S.X."/>
            <person name="Salzberg S.L."/>
        </authorList>
    </citation>
    <scope>NUCLEOTIDE SEQUENCE [LARGE SCALE GENOMIC DNA]</scope>
    <source>
        <strain evidence="6 7">JHH-5317</strain>
    </source>
</reference>
<comment type="caution">
    <text evidence="6">The sequence shown here is derived from an EMBL/GenBank/DDBJ whole genome shotgun (WGS) entry which is preliminary data.</text>
</comment>
<dbReference type="VEuPathDB" id="FungiDB:jhhlp_002512"/>
<dbReference type="PANTHER" id="PTHR12901:SF10">
    <property type="entry name" value="COENZYME Q-BINDING PROTEIN COQ10, MITOCHONDRIAL"/>
    <property type="match status" value="1"/>
</dbReference>